<dbReference type="VEuPathDB" id="VectorBase:ADAR2_005584"/>
<gene>
    <name evidence="9" type="ORF">AND_002960</name>
</gene>
<accession>W5JQT8</accession>
<reference evidence="9" key="3">
    <citation type="journal article" date="2013" name="Nucleic Acids Res.">
        <title>The genome of Anopheles darlingi, the main neotropical malaria vector.</title>
        <authorList>
            <person name="Marinotti O."/>
            <person name="Cerqueira G.C."/>
            <person name="de Almeida L.G."/>
            <person name="Ferro M.I."/>
            <person name="Loreto E.L."/>
            <person name="Zaha A."/>
            <person name="Teixeira S.M."/>
            <person name="Wespiser A.R."/>
            <person name="Almeida E Silva A."/>
            <person name="Schlindwein A.D."/>
            <person name="Pacheco A.C."/>
            <person name="Silva A.L."/>
            <person name="Graveley B.R."/>
            <person name="Walenz B.P."/>
            <person name="Lima Bde A."/>
            <person name="Ribeiro C.A."/>
            <person name="Nunes-Silva C.G."/>
            <person name="de Carvalho C.R."/>
            <person name="Soares C.M."/>
            <person name="de Menezes C.B."/>
            <person name="Matiolli C."/>
            <person name="Caffrey D."/>
            <person name="Araujo D.A."/>
            <person name="de Oliveira D.M."/>
            <person name="Golenbock D."/>
            <person name="Grisard E.C."/>
            <person name="Fantinatti-Garboggini F."/>
            <person name="de Carvalho F.M."/>
            <person name="Barcellos F.G."/>
            <person name="Prosdocimi F."/>
            <person name="May G."/>
            <person name="Azevedo Junior G.M."/>
            <person name="Guimaraes G.M."/>
            <person name="Goldman G.H."/>
            <person name="Padilha I.Q."/>
            <person name="Batista Jda S."/>
            <person name="Ferro J.A."/>
            <person name="Ribeiro J.M."/>
            <person name="Fietto J.L."/>
            <person name="Dabbas K.M."/>
            <person name="Cerdeira L."/>
            <person name="Agnez-Lima L.F."/>
            <person name="Brocchi M."/>
            <person name="de Carvalho M.O."/>
            <person name="Teixeira Mde M."/>
            <person name="Diniz Maia Mde M."/>
            <person name="Goldman M.H."/>
            <person name="Cruz Schneider M.P."/>
            <person name="Felipe M.S."/>
            <person name="Hungria M."/>
            <person name="Nicolas M.F."/>
            <person name="Pereira M."/>
            <person name="Montes M.A."/>
            <person name="Cantao M.E."/>
            <person name="Vincentz M."/>
            <person name="Rafael M.S."/>
            <person name="Silverman N."/>
            <person name="Stoco P.H."/>
            <person name="Souza R.C."/>
            <person name="Vicentini R."/>
            <person name="Gazzinelli R.T."/>
            <person name="Neves Rde O."/>
            <person name="Silva R."/>
            <person name="Astolfi-Filho S."/>
            <person name="Maciel T.E."/>
            <person name="Urmenyi T.P."/>
            <person name="Tadei W.P."/>
            <person name="Camargo E.P."/>
            <person name="de Vasconcelos A.T."/>
        </authorList>
    </citation>
    <scope>NUCLEOTIDE SEQUENCE</scope>
</reference>
<evidence type="ECO:0000256" key="6">
    <source>
        <dbReference type="ARBA" id="ARBA00037948"/>
    </source>
</evidence>
<dbReference type="InterPro" id="IPR050527">
    <property type="entry name" value="Snail/Krueppel_Znf"/>
</dbReference>
<evidence type="ECO:0000259" key="8">
    <source>
        <dbReference type="PROSITE" id="PS50157"/>
    </source>
</evidence>
<dbReference type="STRING" id="43151.W5JQT8"/>
<keyword evidence="2" id="KW-0677">Repeat</keyword>
<evidence type="ECO:0000256" key="4">
    <source>
        <dbReference type="ARBA" id="ARBA00022833"/>
    </source>
</evidence>
<dbReference type="SUPFAM" id="SSF57667">
    <property type="entry name" value="beta-beta-alpha zinc fingers"/>
    <property type="match status" value="1"/>
</dbReference>
<reference evidence="9" key="2">
    <citation type="submission" date="2010-05" db="EMBL/GenBank/DDBJ databases">
        <authorList>
            <person name="Almeida L.G."/>
            <person name="Nicolas M.F."/>
            <person name="Souza R.C."/>
            <person name="Vasconcelos A.T.R."/>
        </authorList>
    </citation>
    <scope>NUCLEOTIDE SEQUENCE</scope>
</reference>
<dbReference type="Proteomes" id="UP000000673">
    <property type="component" value="Unassembled WGS sequence"/>
</dbReference>
<evidence type="ECO:0000256" key="3">
    <source>
        <dbReference type="ARBA" id="ARBA00022771"/>
    </source>
</evidence>
<sequence>MPPPGGPDREKDIRECHHNRRHALRHEDTGKKYKCDQCDFASRIPGHLKRHLLVHSGQKPFSCPHCDYSCNNIENLRKHVISTSKHVGKFLYECKLCPQESLQAVFGTNFQKEYKGHLEERHKLSSEDAAEAAKL</sequence>
<dbReference type="eggNOG" id="ENOG502TD0T">
    <property type="taxonomic scope" value="Eukaryota"/>
</dbReference>
<proteinExistence type="inferred from homology"/>
<dbReference type="AlphaFoldDB" id="W5JQT8"/>
<dbReference type="EMBL" id="ADMH02000705">
    <property type="protein sequence ID" value="ETN65275.1"/>
    <property type="molecule type" value="Genomic_DNA"/>
</dbReference>
<dbReference type="PANTHER" id="PTHR24388:SF104">
    <property type="entry name" value="AT-RICH BINDING PROTEIN-RELATED"/>
    <property type="match status" value="1"/>
</dbReference>
<dbReference type="OMA" id="DIRECHH"/>
<dbReference type="FunFam" id="3.30.160.60:FF:000100">
    <property type="entry name" value="Zinc finger 45-like"/>
    <property type="match status" value="1"/>
</dbReference>
<comment type="similarity">
    <text evidence="6">Belongs to the snail C2H2-type zinc-finger protein family.</text>
</comment>
<dbReference type="HOGENOM" id="CLU_1887473_0_0_1"/>
<keyword evidence="4" id="KW-0862">Zinc</keyword>
<protein>
    <recommendedName>
        <fullName evidence="8">C2H2-type domain-containing protein</fullName>
    </recommendedName>
</protein>
<dbReference type="SMART" id="SM00355">
    <property type="entry name" value="ZnF_C2H2"/>
    <property type="match status" value="3"/>
</dbReference>
<keyword evidence="1" id="KW-0479">Metal-binding</keyword>
<dbReference type="Pfam" id="PF13909">
    <property type="entry name" value="zf-H2C2_5"/>
    <property type="match status" value="1"/>
</dbReference>
<evidence type="ECO:0000256" key="7">
    <source>
        <dbReference type="PROSITE-ProRule" id="PRU00042"/>
    </source>
</evidence>
<evidence type="ECO:0000256" key="1">
    <source>
        <dbReference type="ARBA" id="ARBA00022723"/>
    </source>
</evidence>
<dbReference type="InterPro" id="IPR036236">
    <property type="entry name" value="Znf_C2H2_sf"/>
</dbReference>
<dbReference type="VEuPathDB" id="VectorBase:ADAC002960"/>
<organism evidence="9">
    <name type="scientific">Anopheles darlingi</name>
    <name type="common">Mosquito</name>
    <dbReference type="NCBI Taxonomy" id="43151"/>
    <lineage>
        <taxon>Eukaryota</taxon>
        <taxon>Metazoa</taxon>
        <taxon>Ecdysozoa</taxon>
        <taxon>Arthropoda</taxon>
        <taxon>Hexapoda</taxon>
        <taxon>Insecta</taxon>
        <taxon>Pterygota</taxon>
        <taxon>Neoptera</taxon>
        <taxon>Endopterygota</taxon>
        <taxon>Diptera</taxon>
        <taxon>Nematocera</taxon>
        <taxon>Culicoidea</taxon>
        <taxon>Culicidae</taxon>
        <taxon>Anophelinae</taxon>
        <taxon>Anopheles</taxon>
    </lineage>
</organism>
<evidence type="ECO:0000256" key="2">
    <source>
        <dbReference type="ARBA" id="ARBA00022737"/>
    </source>
</evidence>
<reference evidence="10" key="4">
    <citation type="submission" date="2015-06" db="UniProtKB">
        <authorList>
            <consortium name="EnsemblMetazoa"/>
        </authorList>
    </citation>
    <scope>IDENTIFICATION</scope>
</reference>
<dbReference type="InterPro" id="IPR013087">
    <property type="entry name" value="Znf_C2H2_type"/>
</dbReference>
<dbReference type="Gene3D" id="3.30.160.60">
    <property type="entry name" value="Classic Zinc Finger"/>
    <property type="match status" value="2"/>
</dbReference>
<dbReference type="GO" id="GO:0000981">
    <property type="term" value="F:DNA-binding transcription factor activity, RNA polymerase II-specific"/>
    <property type="evidence" value="ECO:0007669"/>
    <property type="project" value="TreeGrafter"/>
</dbReference>
<dbReference type="EnsemblMetazoa" id="ADAC002960-RA">
    <property type="protein sequence ID" value="ADAC002960-PA"/>
    <property type="gene ID" value="ADAC002960"/>
</dbReference>
<evidence type="ECO:0000313" key="11">
    <source>
        <dbReference type="Proteomes" id="UP000000673"/>
    </source>
</evidence>
<keyword evidence="5" id="KW-0539">Nucleus</keyword>
<dbReference type="GO" id="GO:0008270">
    <property type="term" value="F:zinc ion binding"/>
    <property type="evidence" value="ECO:0007669"/>
    <property type="project" value="UniProtKB-KW"/>
</dbReference>
<dbReference type="PROSITE" id="PS50157">
    <property type="entry name" value="ZINC_FINGER_C2H2_2"/>
    <property type="match status" value="1"/>
</dbReference>
<dbReference type="PANTHER" id="PTHR24388">
    <property type="entry name" value="ZINC FINGER PROTEIN"/>
    <property type="match status" value="1"/>
</dbReference>
<keyword evidence="3 7" id="KW-0863">Zinc-finger</keyword>
<keyword evidence="11" id="KW-1185">Reference proteome</keyword>
<feature type="domain" description="C2H2-type" evidence="8">
    <location>
        <begin position="33"/>
        <end position="60"/>
    </location>
</feature>
<name>W5JQT8_ANODA</name>
<dbReference type="FunFam" id="3.30.160.60:FF:000448">
    <property type="entry name" value="RE1-silencing transcription factor A"/>
    <property type="match status" value="1"/>
</dbReference>
<evidence type="ECO:0000313" key="10">
    <source>
        <dbReference type="EnsemblMetazoa" id="ADAC002960-PA"/>
    </source>
</evidence>
<reference evidence="9 11" key="1">
    <citation type="journal article" date="2010" name="BMC Genomics">
        <title>Combination of measures distinguishes pre-miRNAs from other stem-loops in the genome of the newly sequenced Anopheles darlingi.</title>
        <authorList>
            <person name="Mendes N.D."/>
            <person name="Freitas A.T."/>
            <person name="Vasconcelos A.T."/>
            <person name="Sagot M.F."/>
        </authorList>
    </citation>
    <scope>NUCLEOTIDE SEQUENCE</scope>
</reference>
<dbReference type="GO" id="GO:0000978">
    <property type="term" value="F:RNA polymerase II cis-regulatory region sequence-specific DNA binding"/>
    <property type="evidence" value="ECO:0007669"/>
    <property type="project" value="TreeGrafter"/>
</dbReference>
<evidence type="ECO:0000256" key="5">
    <source>
        <dbReference type="ARBA" id="ARBA00023242"/>
    </source>
</evidence>
<evidence type="ECO:0000313" key="9">
    <source>
        <dbReference type="EMBL" id="ETN65275.1"/>
    </source>
</evidence>